<dbReference type="InterPro" id="IPR002168">
    <property type="entry name" value="Lipase_GDXG_HIS_AS"/>
</dbReference>
<dbReference type="EMBL" id="JAUDZE010000001">
    <property type="protein sequence ID" value="MDN0012921.1"/>
    <property type="molecule type" value="Genomic_DNA"/>
</dbReference>
<evidence type="ECO:0000313" key="4">
    <source>
        <dbReference type="EMBL" id="MDN0012921.1"/>
    </source>
</evidence>
<accession>A0ABT7WJT1</accession>
<comment type="caution">
    <text evidence="4">The sequence shown here is derived from an EMBL/GenBank/DDBJ whole genome shotgun (WGS) entry which is preliminary data.</text>
</comment>
<dbReference type="Pfam" id="PF07859">
    <property type="entry name" value="Abhydrolase_3"/>
    <property type="match status" value="1"/>
</dbReference>
<evidence type="ECO:0000256" key="2">
    <source>
        <dbReference type="ARBA" id="ARBA00022801"/>
    </source>
</evidence>
<dbReference type="RefSeq" id="WP_267979197.1">
    <property type="nucleotide sequence ID" value="NZ_JAPQKF010000001.1"/>
</dbReference>
<comment type="similarity">
    <text evidence="1">Belongs to the 'GDXG' lipolytic enzyme family.</text>
</comment>
<dbReference type="Proteomes" id="UP001168524">
    <property type="component" value="Unassembled WGS sequence"/>
</dbReference>
<evidence type="ECO:0000313" key="5">
    <source>
        <dbReference type="Proteomes" id="UP001168524"/>
    </source>
</evidence>
<dbReference type="InterPro" id="IPR013094">
    <property type="entry name" value="AB_hydrolase_3"/>
</dbReference>
<reference evidence="4" key="1">
    <citation type="submission" date="2023-06" db="EMBL/GenBank/DDBJ databases">
        <title>Two novel species of Acinetobacter isolated from motorbike repairing workshop in Vietnam.</title>
        <authorList>
            <person name="Le N.T.T."/>
        </authorList>
    </citation>
    <scope>NUCLEOTIDE SEQUENCE</scope>
    <source>
        <strain evidence="4">VNH17</strain>
    </source>
</reference>
<dbReference type="PANTHER" id="PTHR48081:SF30">
    <property type="entry name" value="ACETYL-HYDROLASE LIPR-RELATED"/>
    <property type="match status" value="1"/>
</dbReference>
<dbReference type="InterPro" id="IPR029058">
    <property type="entry name" value="AB_hydrolase_fold"/>
</dbReference>
<evidence type="ECO:0000256" key="1">
    <source>
        <dbReference type="ARBA" id="ARBA00010515"/>
    </source>
</evidence>
<dbReference type="PROSITE" id="PS01173">
    <property type="entry name" value="LIPASE_GDXG_HIS"/>
    <property type="match status" value="1"/>
</dbReference>
<keyword evidence="2 4" id="KW-0378">Hydrolase</keyword>
<dbReference type="Gene3D" id="3.40.50.1820">
    <property type="entry name" value="alpha/beta hydrolase"/>
    <property type="match status" value="1"/>
</dbReference>
<organism evidence="4 5">
    <name type="scientific">Acinetobacter thutiue</name>
    <dbReference type="NCBI Taxonomy" id="2998078"/>
    <lineage>
        <taxon>Bacteria</taxon>
        <taxon>Pseudomonadati</taxon>
        <taxon>Pseudomonadota</taxon>
        <taxon>Gammaproteobacteria</taxon>
        <taxon>Moraxellales</taxon>
        <taxon>Moraxellaceae</taxon>
        <taxon>Acinetobacter</taxon>
    </lineage>
</organism>
<name>A0ABT7WJT1_9GAMM</name>
<dbReference type="PANTHER" id="PTHR48081">
    <property type="entry name" value="AB HYDROLASE SUPERFAMILY PROTEIN C4A8.06C"/>
    <property type="match status" value="1"/>
</dbReference>
<evidence type="ECO:0000259" key="3">
    <source>
        <dbReference type="Pfam" id="PF07859"/>
    </source>
</evidence>
<proteinExistence type="inferred from homology"/>
<gene>
    <name evidence="4" type="ORF">QTA56_01565</name>
</gene>
<protein>
    <submittedName>
        <fullName evidence="4">Alpha/beta hydrolase</fullName>
    </submittedName>
</protein>
<dbReference type="SUPFAM" id="SSF53474">
    <property type="entry name" value="alpha/beta-Hydrolases"/>
    <property type="match status" value="1"/>
</dbReference>
<sequence>MKQVLAWTISHTLRPALSPKVPLKIQRLCSDLASTILMGPSGYKTQKQMIGQIPTLEIQPKTTLEGYGVLYLHGGGYVVGSAKSHAKLAAHLGHAIQAKVWLPEYRLAPEHPSPAAMEDALFVYKTLLANGQDPNKLIIAGDSAGGGLSLLTAIAIREAGLPQPAALVLLSPWVDLNLSGESLKTHIARDAMLSPEWLQWCAQNYSGKQQATSPSCSPLYADLSGLAPTLIHVGTEELLLDDAKRIAQKLEKDGVTVQSKIYDGVGHVFQFHAGILKEANQSIREIADFVHQYLS</sequence>
<keyword evidence="5" id="KW-1185">Reference proteome</keyword>
<dbReference type="InterPro" id="IPR050300">
    <property type="entry name" value="GDXG_lipolytic_enzyme"/>
</dbReference>
<dbReference type="GO" id="GO:0016787">
    <property type="term" value="F:hydrolase activity"/>
    <property type="evidence" value="ECO:0007669"/>
    <property type="project" value="UniProtKB-KW"/>
</dbReference>
<feature type="domain" description="Alpha/beta hydrolase fold-3" evidence="3">
    <location>
        <begin position="69"/>
        <end position="270"/>
    </location>
</feature>